<dbReference type="Proteomes" id="UP000614424">
    <property type="component" value="Unassembled WGS sequence"/>
</dbReference>
<feature type="transmembrane region" description="Helical" evidence="6">
    <location>
        <begin position="63"/>
        <end position="81"/>
    </location>
</feature>
<evidence type="ECO:0000256" key="2">
    <source>
        <dbReference type="ARBA" id="ARBA00022475"/>
    </source>
</evidence>
<feature type="transmembrane region" description="Helical" evidence="6">
    <location>
        <begin position="333"/>
        <end position="355"/>
    </location>
</feature>
<dbReference type="PANTHER" id="PTHR33529">
    <property type="entry name" value="SLR0882 PROTEIN-RELATED"/>
    <property type="match status" value="1"/>
</dbReference>
<comment type="subcellular location">
    <subcellularLocation>
        <location evidence="1">Cell membrane</location>
        <topology evidence="1">Multi-pass membrane protein</topology>
    </subcellularLocation>
</comment>
<keyword evidence="3 6" id="KW-0812">Transmembrane</keyword>
<evidence type="ECO:0000313" key="8">
    <source>
        <dbReference type="Proteomes" id="UP000614424"/>
    </source>
</evidence>
<dbReference type="EMBL" id="JACNJZ010000055">
    <property type="protein sequence ID" value="MBC8316793.1"/>
    <property type="molecule type" value="Genomic_DNA"/>
</dbReference>
<evidence type="ECO:0000256" key="4">
    <source>
        <dbReference type="ARBA" id="ARBA00022989"/>
    </source>
</evidence>
<proteinExistence type="predicted"/>
<accession>A0A8J6TDY8</accession>
<evidence type="ECO:0000313" key="7">
    <source>
        <dbReference type="EMBL" id="MBC8316793.1"/>
    </source>
</evidence>
<dbReference type="GO" id="GO:0043190">
    <property type="term" value="C:ATP-binding cassette (ABC) transporter complex"/>
    <property type="evidence" value="ECO:0007669"/>
    <property type="project" value="TreeGrafter"/>
</dbReference>
<dbReference type="Pfam" id="PF03739">
    <property type="entry name" value="LptF_LptG"/>
    <property type="match status" value="1"/>
</dbReference>
<organism evidence="7 8">
    <name type="scientific">Candidatus Desulfobia pelagia</name>
    <dbReference type="NCBI Taxonomy" id="2841692"/>
    <lineage>
        <taxon>Bacteria</taxon>
        <taxon>Pseudomonadati</taxon>
        <taxon>Thermodesulfobacteriota</taxon>
        <taxon>Desulfobulbia</taxon>
        <taxon>Desulfobulbales</taxon>
        <taxon>Desulfobulbaceae</taxon>
        <taxon>Candidatus Desulfobia</taxon>
    </lineage>
</organism>
<evidence type="ECO:0000256" key="5">
    <source>
        <dbReference type="ARBA" id="ARBA00023136"/>
    </source>
</evidence>
<gene>
    <name evidence="7" type="ORF">H8E41_02740</name>
</gene>
<feature type="transmembrane region" description="Helical" evidence="6">
    <location>
        <begin position="12"/>
        <end position="30"/>
    </location>
</feature>
<keyword evidence="2" id="KW-1003">Cell membrane</keyword>
<dbReference type="InterPro" id="IPR005495">
    <property type="entry name" value="LptG/LptF_permease"/>
</dbReference>
<evidence type="ECO:0000256" key="1">
    <source>
        <dbReference type="ARBA" id="ARBA00004651"/>
    </source>
</evidence>
<protein>
    <submittedName>
        <fullName evidence="7">LptF/LptG family permease</fullName>
    </submittedName>
</protein>
<keyword evidence="5 6" id="KW-0472">Membrane</keyword>
<evidence type="ECO:0000256" key="6">
    <source>
        <dbReference type="SAM" id="Phobius"/>
    </source>
</evidence>
<sequence length="360" mass="40708">MTLLDRYLIKQFLGNLLLVLGSLVAIYLLVDFFERIDNFIEAEKSIGLAATYFLLKIPFIIDQLTPVCILLAGIITIGLLYRNRELMSLHAGGITIFRISFPLFFISGCITLAALANAQWISPQAVTASETIWQEEVKKNVAKGIVRHGRTFYKGKEGIYSFSSKDSSRRQFHDFRYTSMNKENILARFLTAETAKWTENSWNLINGQEKTLQGNGSYAITVFKLEEKKLPDTPDDFFMPPYQGMQTSISQLFGYWFTEDTAEAKRAMIEVNKRLSFIFLGLPLLILAIPIMLFMHRRLKGDLAITIPTSCGIAFGAWALWNGAQALSQAGQLNPLMASWAIHCVLATSGFFLLWRQNKI</sequence>
<evidence type="ECO:0000256" key="3">
    <source>
        <dbReference type="ARBA" id="ARBA00022692"/>
    </source>
</evidence>
<feature type="transmembrane region" description="Helical" evidence="6">
    <location>
        <begin position="275"/>
        <end position="296"/>
    </location>
</feature>
<feature type="transmembrane region" description="Helical" evidence="6">
    <location>
        <begin position="303"/>
        <end position="321"/>
    </location>
</feature>
<name>A0A8J6TDY8_9BACT</name>
<feature type="transmembrane region" description="Helical" evidence="6">
    <location>
        <begin position="101"/>
        <end position="121"/>
    </location>
</feature>
<dbReference type="AlphaFoldDB" id="A0A8J6TDY8"/>
<comment type="caution">
    <text evidence="7">The sequence shown here is derived from an EMBL/GenBank/DDBJ whole genome shotgun (WGS) entry which is preliminary data.</text>
</comment>
<reference evidence="7 8" key="1">
    <citation type="submission" date="2020-08" db="EMBL/GenBank/DDBJ databases">
        <title>Bridging the membrane lipid divide: bacteria of the FCB group superphylum have the potential to synthesize archaeal ether lipids.</title>
        <authorList>
            <person name="Villanueva L."/>
            <person name="Von Meijenfeldt F.A.B."/>
            <person name="Westbye A.B."/>
            <person name="Yadav S."/>
            <person name="Hopmans E.C."/>
            <person name="Dutilh B.E."/>
            <person name="Sinninghe Damste J.S."/>
        </authorList>
    </citation>
    <scope>NUCLEOTIDE SEQUENCE [LARGE SCALE GENOMIC DNA]</scope>
    <source>
        <strain evidence="7">NIOZ-UU47</strain>
    </source>
</reference>
<dbReference type="GO" id="GO:0015920">
    <property type="term" value="P:lipopolysaccharide transport"/>
    <property type="evidence" value="ECO:0007669"/>
    <property type="project" value="TreeGrafter"/>
</dbReference>
<keyword evidence="4 6" id="KW-1133">Transmembrane helix</keyword>
<dbReference type="PANTHER" id="PTHR33529:SF6">
    <property type="entry name" value="YJGP_YJGQ FAMILY PERMEASE"/>
    <property type="match status" value="1"/>
</dbReference>